<dbReference type="Proteomes" id="UP000007110">
    <property type="component" value="Unassembled WGS sequence"/>
</dbReference>
<dbReference type="PANTHER" id="PTHR45626">
    <property type="entry name" value="TRANSCRIPTION TERMINATION FACTOR 2-RELATED"/>
    <property type="match status" value="1"/>
</dbReference>
<evidence type="ECO:0000256" key="19">
    <source>
        <dbReference type="PROSITE-ProRule" id="PRU01343"/>
    </source>
</evidence>
<dbReference type="RefSeq" id="XP_030848675.1">
    <property type="nucleotide sequence ID" value="XM_030992815.1"/>
</dbReference>
<feature type="domain" description="Helicase C-terminal" evidence="22">
    <location>
        <begin position="1202"/>
        <end position="1366"/>
    </location>
</feature>
<keyword evidence="13" id="KW-0238">DNA-binding</keyword>
<accession>A0A7M7PAV8</accession>
<dbReference type="GO" id="GO:0005737">
    <property type="term" value="C:cytoplasm"/>
    <property type="evidence" value="ECO:0007669"/>
    <property type="project" value="UniProtKB-ARBA"/>
</dbReference>
<dbReference type="Gene3D" id="3.40.50.10810">
    <property type="entry name" value="Tandem AAA-ATPase domain"/>
    <property type="match status" value="1"/>
</dbReference>
<dbReference type="InterPro" id="IPR010666">
    <property type="entry name" value="Znf_GRF"/>
</dbReference>
<keyword evidence="15" id="KW-0539">Nucleus</keyword>
<evidence type="ECO:0000256" key="18">
    <source>
        <dbReference type="ARBA" id="ARBA00082628"/>
    </source>
</evidence>
<dbReference type="Pfam" id="PF00176">
    <property type="entry name" value="SNF2-rel_dom"/>
    <property type="match status" value="1"/>
</dbReference>
<evidence type="ECO:0000256" key="17">
    <source>
        <dbReference type="ARBA" id="ARBA00079067"/>
    </source>
</evidence>
<keyword evidence="6" id="KW-0547">Nucleotide-binding</keyword>
<name>A0A7M7PAV8_STRPU</name>
<dbReference type="GO" id="GO:0006281">
    <property type="term" value="P:DNA repair"/>
    <property type="evidence" value="ECO:0000318"/>
    <property type="project" value="GO_Central"/>
</dbReference>
<feature type="region of interest" description="Disordered" evidence="20">
    <location>
        <begin position="107"/>
        <end position="572"/>
    </location>
</feature>
<feature type="compositionally biased region" description="Polar residues" evidence="20">
    <location>
        <begin position="474"/>
        <end position="486"/>
    </location>
</feature>
<dbReference type="GO" id="GO:0004386">
    <property type="term" value="F:helicase activity"/>
    <property type="evidence" value="ECO:0007669"/>
    <property type="project" value="UniProtKB-KW"/>
</dbReference>
<dbReference type="SUPFAM" id="SSF52540">
    <property type="entry name" value="P-loop containing nucleoside triphosphate hydrolases"/>
    <property type="match status" value="2"/>
</dbReference>
<keyword evidence="12" id="KW-0805">Transcription regulation</keyword>
<sequence>MEQVQCKAHGETCFLKTGVSEGPRKGKSFYICGSTAEQKCNFVQETSLPPSFCLKHSDVPVELQGFGSKANGELRQYYRCTTSKQEGKGWCGYVVVHRADRRPLRDVNGISSLSSHGHKHRSESNVVEKPNTSVKSTRQPLGKHDTGTSQHSNTEVKAGKHRSEQGNVEDITKQMHASKIGSKESKEYDSRRHPSSKDGMDGERRREKSGDAARRPDLKKRGDGPRRTSSDPDRDVFSGDGRDRKQGWMEQRHGRGDSDASERSSSKNASQRSRSEGDGKERHHGSEINPVKKSSSSQRDHRRYPENQPTHGVKSSSEMVAKEKGQHQQAALKGQAKGSGQLHKDSDDDCIIIDDTPKVRSQASTFNDVRSKTGTTTSSTLKSTLEAIATDKVQPEKQYHQAALKDRAHDSQQTGKKDKLAARFDKVRQNDSMNMSWRDSSAPNDDSSDDEESKDSNDDDDCRILEDTPKVRSQVVTHTENKSSAAPTAARSKEEDRHSPVDPSLGLRERLMRKMKIDVPDNKFQDSDRVAPSSKTKSSTATNISSSNVSKHHQQAYQQEKTGAPLPSSHQPAVNVVPQVSSVRSDSNQSGTAAAYPRALLAQRQAYERQLQRQKDLMQRVPLSSLPDGGQRLKQVCADLETAIVKLDKAAKSYKPPQLSLSAQGVASAAHTSGSHIPVGGSLQQTSIKQHFQPLHPASQAMAQQRYQQAQAMYLPYQYAANPQMQQLYGGRMTFSRQEQVNTTIRETIEKLHKALETCPSAETEADDPSHLRVTLMPHQKYALAWLSWREEHHPCGGILADDMGLGKTLTMISLVLLKKQEAKAARKAQKGTAKPSEKDEDFIRSTCTLVICPASLMHQWAKEVERRCKPGQLHIYLYHGPNRERRPEELAKYDMVFTTYNLVSSDLKSLLKDDKGVEPVRDDEASTGSKNQPALLHVFWDRIILDEAHNIKNHKSQTAIAICRLRARARWAVTGTPIQNNILDMFSLLRFLRCTPFDEYQVWKRQVENAGPKAKSERLHTLVKGLLLRRTKEQKTSSGNPIVSLPEKKLHSHSISLLNEERKIYDQLFQQSRSTVKAYINWHEGKGQGGAAPTVPVHPSMAPTGGGGGIAGQVMEQAAGAAPGGKVSASYILVILLRLRQCCGHLSLLKELPDQESCETDGIELDLVSQMKEMGLVESDQGSGQVKPKTTLYEPSFSSTKIKFVIDRLKEIRAAGPTDRPMKSVLVSQWTGMLDVVASHLKKAGFEYWSIRGDIPPKKRDEALEDFNNNPRGRQVMLVSLRAGGVGLNLIGGNNLFLLDMHWNPALEDQACDRIYRMGQTRSVHIHKFVCSDTIEERILQLQKKKTQLANDVLTGSKSKKEKLSLADLKFLFGVQ</sequence>
<dbReference type="EnsemblMetazoa" id="XM_030992815">
    <property type="protein sequence ID" value="XP_030848675"/>
    <property type="gene ID" value="LOC115918866"/>
</dbReference>
<evidence type="ECO:0000256" key="14">
    <source>
        <dbReference type="ARBA" id="ARBA00023163"/>
    </source>
</evidence>
<feature type="compositionally biased region" description="Acidic residues" evidence="20">
    <location>
        <begin position="446"/>
        <end position="461"/>
    </location>
</feature>
<evidence type="ECO:0000259" key="21">
    <source>
        <dbReference type="PROSITE" id="PS51192"/>
    </source>
</evidence>
<keyword evidence="7 19" id="KW-0863">Zinc-finger</keyword>
<dbReference type="SMART" id="SM00487">
    <property type="entry name" value="DEXDc"/>
    <property type="match status" value="1"/>
</dbReference>
<feature type="compositionally biased region" description="Basic and acidic residues" evidence="20">
    <location>
        <begin position="393"/>
        <end position="429"/>
    </location>
</feature>
<dbReference type="Gene3D" id="3.40.50.300">
    <property type="entry name" value="P-loop containing nucleotide triphosphate hydrolases"/>
    <property type="match status" value="1"/>
</dbReference>
<dbReference type="InterPro" id="IPR050628">
    <property type="entry name" value="SNF2_RAD54_helicase_TF"/>
</dbReference>
<dbReference type="KEGG" id="spu:115918866"/>
<dbReference type="PANTHER" id="PTHR45626:SF50">
    <property type="entry name" value="TRANSCRIPTION TERMINATION FACTOR 2"/>
    <property type="match status" value="1"/>
</dbReference>
<dbReference type="GO" id="GO:0008094">
    <property type="term" value="F:ATP-dependent activity, acting on DNA"/>
    <property type="evidence" value="ECO:0000318"/>
    <property type="project" value="GO_Central"/>
</dbReference>
<evidence type="ECO:0000256" key="3">
    <source>
        <dbReference type="ARBA" id="ARBA00022472"/>
    </source>
</evidence>
<dbReference type="GO" id="GO:0006353">
    <property type="term" value="P:DNA-templated transcription termination"/>
    <property type="evidence" value="ECO:0007669"/>
    <property type="project" value="UniProtKB-KW"/>
</dbReference>
<feature type="compositionally biased region" description="Polar residues" evidence="20">
    <location>
        <begin position="359"/>
        <end position="368"/>
    </location>
</feature>
<dbReference type="GO" id="GO:0005634">
    <property type="term" value="C:nucleus"/>
    <property type="evidence" value="ECO:0000318"/>
    <property type="project" value="GO_Central"/>
</dbReference>
<feature type="domain" description="GRF-type" evidence="23">
    <location>
        <begin position="6"/>
        <end position="49"/>
    </location>
</feature>
<dbReference type="PROSITE" id="PS51999">
    <property type="entry name" value="ZF_GRF"/>
    <property type="match status" value="1"/>
</dbReference>
<evidence type="ECO:0000256" key="12">
    <source>
        <dbReference type="ARBA" id="ARBA00023015"/>
    </source>
</evidence>
<evidence type="ECO:0000256" key="6">
    <source>
        <dbReference type="ARBA" id="ARBA00022741"/>
    </source>
</evidence>
<dbReference type="InterPro" id="IPR000330">
    <property type="entry name" value="SNF2_N"/>
</dbReference>
<evidence type="ECO:0000256" key="7">
    <source>
        <dbReference type="ARBA" id="ARBA00022771"/>
    </source>
</evidence>
<dbReference type="InParanoid" id="A0A7M7PAV8"/>
<keyword evidence="14" id="KW-0804">Transcription</keyword>
<dbReference type="FunFam" id="3.40.50.10810:FF:000043">
    <property type="entry name" value="Transcription termination factor 2"/>
    <property type="match status" value="1"/>
</dbReference>
<evidence type="ECO:0000256" key="9">
    <source>
        <dbReference type="ARBA" id="ARBA00022806"/>
    </source>
</evidence>
<dbReference type="PROSITE" id="PS51194">
    <property type="entry name" value="HELICASE_CTER"/>
    <property type="match status" value="1"/>
</dbReference>
<evidence type="ECO:0000259" key="22">
    <source>
        <dbReference type="PROSITE" id="PS51194"/>
    </source>
</evidence>
<evidence type="ECO:0000259" key="23">
    <source>
        <dbReference type="PROSITE" id="PS51999"/>
    </source>
</evidence>
<feature type="compositionally biased region" description="Basic and acidic residues" evidence="20">
    <location>
        <begin position="507"/>
        <end position="529"/>
    </location>
</feature>
<dbReference type="OMA" id="IVSQWTN"/>
<feature type="compositionally biased region" description="Basic and acidic residues" evidence="20">
    <location>
        <begin position="491"/>
        <end position="500"/>
    </location>
</feature>
<dbReference type="Pfam" id="PF00271">
    <property type="entry name" value="Helicase_C"/>
    <property type="match status" value="1"/>
</dbReference>
<evidence type="ECO:0000256" key="11">
    <source>
        <dbReference type="ARBA" id="ARBA00022840"/>
    </source>
</evidence>
<feature type="compositionally biased region" description="Polar residues" evidence="20">
    <location>
        <begin position="130"/>
        <end position="139"/>
    </location>
</feature>
<feature type="compositionally biased region" description="Basic and acidic residues" evidence="20">
    <location>
        <begin position="273"/>
        <end position="286"/>
    </location>
</feature>
<evidence type="ECO:0000256" key="20">
    <source>
        <dbReference type="SAM" id="MobiDB-lite"/>
    </source>
</evidence>
<feature type="compositionally biased region" description="Low complexity" evidence="20">
    <location>
        <begin position="372"/>
        <end position="385"/>
    </location>
</feature>
<dbReference type="GO" id="GO:0003677">
    <property type="term" value="F:DNA binding"/>
    <property type="evidence" value="ECO:0007669"/>
    <property type="project" value="UniProtKB-KW"/>
</dbReference>
<evidence type="ECO:0000256" key="13">
    <source>
        <dbReference type="ARBA" id="ARBA00023125"/>
    </source>
</evidence>
<feature type="compositionally biased region" description="Polar residues" evidence="20">
    <location>
        <begin position="307"/>
        <end position="318"/>
    </location>
</feature>
<evidence type="ECO:0000256" key="10">
    <source>
        <dbReference type="ARBA" id="ARBA00022833"/>
    </source>
</evidence>
<keyword evidence="25" id="KW-1185">Reference proteome</keyword>
<keyword evidence="5" id="KW-0479">Metal-binding</keyword>
<dbReference type="GeneID" id="115918866"/>
<dbReference type="Pfam" id="PF06839">
    <property type="entry name" value="Zn_ribbon_GRF"/>
    <property type="match status" value="1"/>
</dbReference>
<comment type="subcellular location">
    <subcellularLocation>
        <location evidence="1">Nucleus</location>
    </subcellularLocation>
</comment>
<dbReference type="GO" id="GO:0005524">
    <property type="term" value="F:ATP binding"/>
    <property type="evidence" value="ECO:0007669"/>
    <property type="project" value="UniProtKB-KW"/>
</dbReference>
<dbReference type="GO" id="GO:0016787">
    <property type="term" value="F:hydrolase activity"/>
    <property type="evidence" value="ECO:0007669"/>
    <property type="project" value="UniProtKB-KW"/>
</dbReference>
<evidence type="ECO:0000256" key="16">
    <source>
        <dbReference type="ARBA" id="ARBA00070113"/>
    </source>
</evidence>
<evidence type="ECO:0000256" key="8">
    <source>
        <dbReference type="ARBA" id="ARBA00022801"/>
    </source>
</evidence>
<evidence type="ECO:0000256" key="2">
    <source>
        <dbReference type="ARBA" id="ARBA00007025"/>
    </source>
</evidence>
<keyword evidence="3" id="KW-0806">Transcription termination</keyword>
<dbReference type="OrthoDB" id="423559at2759"/>
<reference evidence="25" key="1">
    <citation type="submission" date="2015-02" db="EMBL/GenBank/DDBJ databases">
        <title>Genome sequencing for Strongylocentrotus purpuratus.</title>
        <authorList>
            <person name="Murali S."/>
            <person name="Liu Y."/>
            <person name="Vee V."/>
            <person name="English A."/>
            <person name="Wang M."/>
            <person name="Skinner E."/>
            <person name="Han Y."/>
            <person name="Muzny D.M."/>
            <person name="Worley K.C."/>
            <person name="Gibbs R.A."/>
        </authorList>
    </citation>
    <scope>NUCLEOTIDE SEQUENCE</scope>
</reference>
<feature type="domain" description="Helicase ATP-binding" evidence="21">
    <location>
        <begin position="789"/>
        <end position="996"/>
    </location>
</feature>
<proteinExistence type="inferred from homology"/>
<feature type="compositionally biased region" description="Basic and acidic residues" evidence="20">
    <location>
        <begin position="181"/>
        <end position="265"/>
    </location>
</feature>
<evidence type="ECO:0000256" key="1">
    <source>
        <dbReference type="ARBA" id="ARBA00004123"/>
    </source>
</evidence>
<evidence type="ECO:0000256" key="5">
    <source>
        <dbReference type="ARBA" id="ARBA00022723"/>
    </source>
</evidence>
<dbReference type="CDD" id="cd18793">
    <property type="entry name" value="SF2_C_SNF"/>
    <property type="match status" value="1"/>
</dbReference>
<dbReference type="InterPro" id="IPR038718">
    <property type="entry name" value="SNF2-like_sf"/>
</dbReference>
<dbReference type="GO" id="GO:0008270">
    <property type="term" value="F:zinc ion binding"/>
    <property type="evidence" value="ECO:0007669"/>
    <property type="project" value="UniProtKB-KW"/>
</dbReference>
<dbReference type="PROSITE" id="PS51192">
    <property type="entry name" value="HELICASE_ATP_BIND_1"/>
    <property type="match status" value="1"/>
</dbReference>
<dbReference type="SMART" id="SM00490">
    <property type="entry name" value="HELICc"/>
    <property type="match status" value="1"/>
</dbReference>
<dbReference type="InterPro" id="IPR014001">
    <property type="entry name" value="Helicase_ATP-bd"/>
</dbReference>
<reference evidence="24" key="2">
    <citation type="submission" date="2021-01" db="UniProtKB">
        <authorList>
            <consortium name="EnsemblMetazoa"/>
        </authorList>
    </citation>
    <scope>IDENTIFICATION</scope>
</reference>
<keyword evidence="9" id="KW-0347">Helicase</keyword>
<keyword evidence="10" id="KW-0862">Zinc</keyword>
<feature type="compositionally biased region" description="Low complexity" evidence="20">
    <location>
        <begin position="530"/>
        <end position="549"/>
    </location>
</feature>
<dbReference type="InterPro" id="IPR027417">
    <property type="entry name" value="P-loop_NTPase"/>
</dbReference>
<evidence type="ECO:0000313" key="24">
    <source>
        <dbReference type="EnsemblMetazoa" id="XP_030848675"/>
    </source>
</evidence>
<keyword evidence="4" id="KW-0597">Phosphoprotein</keyword>
<evidence type="ECO:0000256" key="4">
    <source>
        <dbReference type="ARBA" id="ARBA00022553"/>
    </source>
</evidence>
<keyword evidence="8" id="KW-0378">Hydrolase</keyword>
<organism evidence="24 25">
    <name type="scientific">Strongylocentrotus purpuratus</name>
    <name type="common">Purple sea urchin</name>
    <dbReference type="NCBI Taxonomy" id="7668"/>
    <lineage>
        <taxon>Eukaryota</taxon>
        <taxon>Metazoa</taxon>
        <taxon>Echinodermata</taxon>
        <taxon>Eleutherozoa</taxon>
        <taxon>Echinozoa</taxon>
        <taxon>Echinoidea</taxon>
        <taxon>Euechinoidea</taxon>
        <taxon>Echinacea</taxon>
        <taxon>Camarodonta</taxon>
        <taxon>Echinidea</taxon>
        <taxon>Strongylocentrotidae</taxon>
        <taxon>Strongylocentrotus</taxon>
    </lineage>
</organism>
<dbReference type="FunCoup" id="A0A7M7PAV8">
    <property type="interactions" value="670"/>
</dbReference>
<evidence type="ECO:0000256" key="15">
    <source>
        <dbReference type="ARBA" id="ARBA00023242"/>
    </source>
</evidence>
<keyword evidence="11" id="KW-0067">ATP-binding</keyword>
<protein>
    <recommendedName>
        <fullName evidence="16">Transcription termination factor 2</fullName>
    </recommendedName>
    <alternativeName>
        <fullName evidence="18">RNA polymerase II termination factor</fullName>
    </alternativeName>
    <alternativeName>
        <fullName evidence="17">Transcription release factor 2</fullName>
    </alternativeName>
</protein>
<dbReference type="InterPro" id="IPR049730">
    <property type="entry name" value="SNF2/RAD54-like_C"/>
</dbReference>
<evidence type="ECO:0000313" key="25">
    <source>
        <dbReference type="Proteomes" id="UP000007110"/>
    </source>
</evidence>
<comment type="similarity">
    <text evidence="2">Belongs to the SNF2/RAD54 helicase family.</text>
</comment>
<dbReference type="InterPro" id="IPR001650">
    <property type="entry name" value="Helicase_C-like"/>
</dbReference>